<evidence type="ECO:0000313" key="4">
    <source>
        <dbReference type="EMBL" id="JAU43235.1"/>
    </source>
</evidence>
<evidence type="ECO:0000256" key="1">
    <source>
        <dbReference type="SAM" id="MobiDB-lite"/>
    </source>
</evidence>
<feature type="domain" description="At2g29880-like C-terminal" evidence="3">
    <location>
        <begin position="243"/>
        <end position="270"/>
    </location>
</feature>
<dbReference type="PANTHER" id="PTHR47864">
    <property type="entry name" value="TRANSMEMBRANE PROTEIN"/>
    <property type="match status" value="1"/>
</dbReference>
<accession>A0A1J3FGL1</accession>
<feature type="region of interest" description="Disordered" evidence="1">
    <location>
        <begin position="187"/>
        <end position="210"/>
    </location>
</feature>
<dbReference type="EMBL" id="GEVK01009597">
    <property type="protein sequence ID" value="JAU43235.1"/>
    <property type="molecule type" value="Transcribed_RNA"/>
</dbReference>
<reference evidence="4" key="1">
    <citation type="submission" date="2016-07" db="EMBL/GenBank/DDBJ databases">
        <title>De novo transcriptome assembly of four accessions of the metal hyperaccumulator plant Noccaea caerulescens.</title>
        <authorList>
            <person name="Blande D."/>
            <person name="Halimaa P."/>
            <person name="Tervahauta A.I."/>
            <person name="Aarts M.G."/>
            <person name="Karenlampi S.O."/>
        </authorList>
    </citation>
    <scope>NUCLEOTIDE SEQUENCE</scope>
</reference>
<feature type="domain" description="Myb/SANT-like" evidence="2">
    <location>
        <begin position="15"/>
        <end position="111"/>
    </location>
</feature>
<evidence type="ECO:0000259" key="3">
    <source>
        <dbReference type="Pfam" id="PF24769"/>
    </source>
</evidence>
<dbReference type="Pfam" id="PF24769">
    <property type="entry name" value="At2g29880_C"/>
    <property type="match status" value="1"/>
</dbReference>
<dbReference type="InterPro" id="IPR055314">
    <property type="entry name" value="At2g29880-like"/>
</dbReference>
<dbReference type="Pfam" id="PF12776">
    <property type="entry name" value="Myb_DNA-bind_3"/>
    <property type="match status" value="1"/>
</dbReference>
<evidence type="ECO:0000259" key="2">
    <source>
        <dbReference type="Pfam" id="PF12776"/>
    </source>
</evidence>
<dbReference type="AlphaFoldDB" id="A0A1J3FGL1"/>
<dbReference type="InterPro" id="IPR024752">
    <property type="entry name" value="Myb/SANT-like_dom"/>
</dbReference>
<proteinExistence type="predicted"/>
<protein>
    <submittedName>
        <fullName evidence="4">Uncharacterized protein</fullName>
    </submittedName>
</protein>
<gene>
    <name evidence="4" type="ORF">LC_TR16770_c0_g1_i1_g.57441</name>
</gene>
<organism evidence="4">
    <name type="scientific">Noccaea caerulescens</name>
    <name type="common">Alpine penny-cress</name>
    <name type="synonym">Thlaspi caerulescens</name>
    <dbReference type="NCBI Taxonomy" id="107243"/>
    <lineage>
        <taxon>Eukaryota</taxon>
        <taxon>Viridiplantae</taxon>
        <taxon>Streptophyta</taxon>
        <taxon>Embryophyta</taxon>
        <taxon>Tracheophyta</taxon>
        <taxon>Spermatophyta</taxon>
        <taxon>Magnoliopsida</taxon>
        <taxon>eudicotyledons</taxon>
        <taxon>Gunneridae</taxon>
        <taxon>Pentapetalae</taxon>
        <taxon>rosids</taxon>
        <taxon>malvids</taxon>
        <taxon>Brassicales</taxon>
        <taxon>Brassicaceae</taxon>
        <taxon>Coluteocarpeae</taxon>
        <taxon>Noccaea</taxon>
    </lineage>
</organism>
<dbReference type="PANTHER" id="PTHR47864:SF8">
    <property type="entry name" value="MYB_SANT-LIKE DOMAIN-CONTAINING PROTEIN"/>
    <property type="match status" value="1"/>
</dbReference>
<dbReference type="InterPro" id="IPR056253">
    <property type="entry name" value="At2g29880-like_C"/>
</dbReference>
<sequence length="270" mass="30845">MGDTEEVKSKGPYKTWSDPEHKMLLRLLVEAVNQGFRKNGKFNQLTVETRILSTLKGELGSTKTYKQYKDRMKILRSKYQSLADLLRFSSGFGWDPETKRFTASDEVWSTYLKAHPGNTHLRDESFEDFEELRTIFSQTTATGQNDVGLGDAVLEDGEDTEEIDSVQVMYDAEGIIHEEASVHEVLSAREKLPPRKKSRTDLPKSSKVGDEVTEISSQIFGMIQKRWEKEAEEKEAEDKANNVWDAIKEIPDLDDDLRYEAMTLVHSLGM</sequence>
<name>A0A1J3FGL1_NOCCA</name>